<name>A0A225WKS2_9STRA</name>
<sequence length="68" mass="8009">MPNRQMHLLRKRTKLATIGSNSELAWKVSTLEFSPTRRIRNIYNNVKKRNSAARWPQRQLLVQADCES</sequence>
<evidence type="ECO:0000313" key="1">
    <source>
        <dbReference type="EMBL" id="OWZ18245.1"/>
    </source>
</evidence>
<dbReference type="AlphaFoldDB" id="A0A225WKS2"/>
<gene>
    <name evidence="1" type="ORF">PHMEG_0007699</name>
</gene>
<reference evidence="2" key="1">
    <citation type="submission" date="2017-03" db="EMBL/GenBank/DDBJ databases">
        <title>Phytopthora megakarya and P. palmivora, two closely related causual agents of cacao black pod achieved similar genome size and gene model numbers by different mechanisms.</title>
        <authorList>
            <person name="Ali S."/>
            <person name="Shao J."/>
            <person name="Larry D.J."/>
            <person name="Kronmiller B."/>
            <person name="Shen D."/>
            <person name="Strem M.D."/>
            <person name="Melnick R.L."/>
            <person name="Guiltinan M.J."/>
            <person name="Tyler B.M."/>
            <person name="Meinhardt L.W."/>
            <person name="Bailey B.A."/>
        </authorList>
    </citation>
    <scope>NUCLEOTIDE SEQUENCE [LARGE SCALE GENOMIC DNA]</scope>
    <source>
        <strain evidence="2">zdho120</strain>
    </source>
</reference>
<organism evidence="1 2">
    <name type="scientific">Phytophthora megakarya</name>
    <dbReference type="NCBI Taxonomy" id="4795"/>
    <lineage>
        <taxon>Eukaryota</taxon>
        <taxon>Sar</taxon>
        <taxon>Stramenopiles</taxon>
        <taxon>Oomycota</taxon>
        <taxon>Peronosporomycetes</taxon>
        <taxon>Peronosporales</taxon>
        <taxon>Peronosporaceae</taxon>
        <taxon>Phytophthora</taxon>
    </lineage>
</organism>
<keyword evidence="2" id="KW-1185">Reference proteome</keyword>
<accession>A0A225WKS2</accession>
<comment type="caution">
    <text evidence="1">The sequence shown here is derived from an EMBL/GenBank/DDBJ whole genome shotgun (WGS) entry which is preliminary data.</text>
</comment>
<proteinExistence type="predicted"/>
<protein>
    <submittedName>
        <fullName evidence="1">Uncharacterized protein</fullName>
    </submittedName>
</protein>
<dbReference type="Proteomes" id="UP000198211">
    <property type="component" value="Unassembled WGS sequence"/>
</dbReference>
<evidence type="ECO:0000313" key="2">
    <source>
        <dbReference type="Proteomes" id="UP000198211"/>
    </source>
</evidence>
<dbReference type="EMBL" id="NBNE01000619">
    <property type="protein sequence ID" value="OWZ18245.1"/>
    <property type="molecule type" value="Genomic_DNA"/>
</dbReference>